<dbReference type="Gene3D" id="3.30.420.10">
    <property type="entry name" value="Ribonuclease H-like superfamily/Ribonuclease H"/>
    <property type="match status" value="1"/>
</dbReference>
<dbReference type="EMBL" id="KV417670">
    <property type="protein sequence ID" value="KZP10970.1"/>
    <property type="molecule type" value="Genomic_DNA"/>
</dbReference>
<sequence length="66" mass="7225">RVSVLPALTCDGIMAVVIFKGTVNHKKFLRFLCDQVAPQLSPYPGPHSVAVLDNCSIHHNELARTV</sequence>
<keyword evidence="3" id="KW-1185">Reference proteome</keyword>
<feature type="non-terminal residue" evidence="2">
    <location>
        <position position="1"/>
    </location>
</feature>
<dbReference type="GO" id="GO:0003676">
    <property type="term" value="F:nucleic acid binding"/>
    <property type="evidence" value="ECO:0007669"/>
    <property type="project" value="InterPro"/>
</dbReference>
<feature type="non-terminal residue" evidence="2">
    <location>
        <position position="66"/>
    </location>
</feature>
<protein>
    <recommendedName>
        <fullName evidence="1">Tc1-like transposase DDE domain-containing protein</fullName>
    </recommendedName>
</protein>
<dbReference type="OrthoDB" id="2142724at2759"/>
<dbReference type="PANTHER" id="PTHR46564:SF1">
    <property type="entry name" value="TRANSPOSASE"/>
    <property type="match status" value="1"/>
</dbReference>
<evidence type="ECO:0000313" key="3">
    <source>
        <dbReference type="Proteomes" id="UP000076532"/>
    </source>
</evidence>
<dbReference type="AlphaFoldDB" id="A0A165ZVH3"/>
<reference evidence="2 3" key="1">
    <citation type="journal article" date="2016" name="Mol. Biol. Evol.">
        <title>Comparative Genomics of Early-Diverging Mushroom-Forming Fungi Provides Insights into the Origins of Lignocellulose Decay Capabilities.</title>
        <authorList>
            <person name="Nagy L.G."/>
            <person name="Riley R."/>
            <person name="Tritt A."/>
            <person name="Adam C."/>
            <person name="Daum C."/>
            <person name="Floudas D."/>
            <person name="Sun H."/>
            <person name="Yadav J.S."/>
            <person name="Pangilinan J."/>
            <person name="Larsson K.H."/>
            <person name="Matsuura K."/>
            <person name="Barry K."/>
            <person name="Labutti K."/>
            <person name="Kuo R."/>
            <person name="Ohm R.A."/>
            <person name="Bhattacharya S.S."/>
            <person name="Shirouzu T."/>
            <person name="Yoshinaga Y."/>
            <person name="Martin F.M."/>
            <person name="Grigoriev I.V."/>
            <person name="Hibbett D.S."/>
        </authorList>
    </citation>
    <scope>NUCLEOTIDE SEQUENCE [LARGE SCALE GENOMIC DNA]</scope>
    <source>
        <strain evidence="2 3">CBS 109695</strain>
    </source>
</reference>
<gene>
    <name evidence="2" type="ORF">FIBSPDRAFT_654463</name>
</gene>
<proteinExistence type="predicted"/>
<accession>A0A165ZVH3</accession>
<dbReference type="Proteomes" id="UP000076532">
    <property type="component" value="Unassembled WGS sequence"/>
</dbReference>
<evidence type="ECO:0000313" key="2">
    <source>
        <dbReference type="EMBL" id="KZP10970.1"/>
    </source>
</evidence>
<dbReference type="InterPro" id="IPR038717">
    <property type="entry name" value="Tc1-like_DDE_dom"/>
</dbReference>
<dbReference type="Pfam" id="PF13358">
    <property type="entry name" value="DDE_3"/>
    <property type="match status" value="1"/>
</dbReference>
<dbReference type="InterPro" id="IPR036397">
    <property type="entry name" value="RNaseH_sf"/>
</dbReference>
<name>A0A165ZVH3_9AGAM</name>
<evidence type="ECO:0000259" key="1">
    <source>
        <dbReference type="Pfam" id="PF13358"/>
    </source>
</evidence>
<dbReference type="PANTHER" id="PTHR46564">
    <property type="entry name" value="TRANSPOSASE"/>
    <property type="match status" value="1"/>
</dbReference>
<feature type="domain" description="Tc1-like transposase DDE" evidence="1">
    <location>
        <begin position="1"/>
        <end position="64"/>
    </location>
</feature>
<organism evidence="2 3">
    <name type="scientific">Athelia psychrophila</name>
    <dbReference type="NCBI Taxonomy" id="1759441"/>
    <lineage>
        <taxon>Eukaryota</taxon>
        <taxon>Fungi</taxon>
        <taxon>Dikarya</taxon>
        <taxon>Basidiomycota</taxon>
        <taxon>Agaricomycotina</taxon>
        <taxon>Agaricomycetes</taxon>
        <taxon>Agaricomycetidae</taxon>
        <taxon>Atheliales</taxon>
        <taxon>Atheliaceae</taxon>
        <taxon>Athelia</taxon>
    </lineage>
</organism>